<dbReference type="InterPro" id="IPR013749">
    <property type="entry name" value="PM/HMP-P_kinase-1"/>
</dbReference>
<dbReference type="GO" id="GO:0005829">
    <property type="term" value="C:cytosol"/>
    <property type="evidence" value="ECO:0007669"/>
    <property type="project" value="TreeGrafter"/>
</dbReference>
<dbReference type="PANTHER" id="PTHR10534">
    <property type="entry name" value="PYRIDOXAL KINASE"/>
    <property type="match status" value="1"/>
</dbReference>
<protein>
    <recommendedName>
        <fullName evidence="1">pyridoxal kinase</fullName>
        <ecNumber evidence="1">2.7.1.35</ecNumber>
    </recommendedName>
</protein>
<sequence length="316" mass="33805">MHTHGYNPALTADGAATGNHTAESSIMNETILYHRNREYIPRIAAVHDMCGYGKCSLTAAIPILSAAGCDVCPVPTALFSAHTKFPVFTMTDTTDMLEGYLDAWQKEGVDLDGVYSGFLGAPEQVAVIQRLYREYPNALRLVDPVMGDNGEMYPTYTAELCEAMGALADGADILMPNLTEASILTGTAYAGADLDDAQVNDLLQALLDLGARNVVLKGIDRNDGRIRNFVANAQAGVDAKEEIVNEKLPFMCHGTGDAFASALIGAVMAGLDLAAACRIASVFVCNAMLSTRHQPDYENRGVSFELCLGELTNLVD</sequence>
<dbReference type="NCBIfam" id="NF005491">
    <property type="entry name" value="PRK07105.1"/>
    <property type="match status" value="1"/>
</dbReference>
<evidence type="ECO:0000256" key="5">
    <source>
        <dbReference type="ARBA" id="ARBA00022840"/>
    </source>
</evidence>
<evidence type="ECO:0000256" key="1">
    <source>
        <dbReference type="ARBA" id="ARBA00012104"/>
    </source>
</evidence>
<keyword evidence="5" id="KW-0067">ATP-binding</keyword>
<dbReference type="GO" id="GO:0008478">
    <property type="term" value="F:pyridoxal kinase activity"/>
    <property type="evidence" value="ECO:0007669"/>
    <property type="project" value="UniProtKB-EC"/>
</dbReference>
<dbReference type="EMBL" id="RYUX01000011">
    <property type="protein sequence ID" value="RYQ37285.1"/>
    <property type="molecule type" value="Genomic_DNA"/>
</dbReference>
<dbReference type="GO" id="GO:0005524">
    <property type="term" value="F:ATP binding"/>
    <property type="evidence" value="ECO:0007669"/>
    <property type="project" value="UniProtKB-KW"/>
</dbReference>
<keyword evidence="2" id="KW-0808">Transferase</keyword>
<comment type="caution">
    <text evidence="7">The sequence shown here is derived from an EMBL/GenBank/DDBJ whole genome shotgun (WGS) entry which is preliminary data.</text>
</comment>
<keyword evidence="4 7" id="KW-0418">Kinase</keyword>
<dbReference type="PANTHER" id="PTHR10534:SF2">
    <property type="entry name" value="PYRIDOXAL KINASE"/>
    <property type="match status" value="1"/>
</dbReference>
<evidence type="ECO:0000256" key="3">
    <source>
        <dbReference type="ARBA" id="ARBA00022741"/>
    </source>
</evidence>
<reference evidence="7 8" key="1">
    <citation type="submission" date="2018-12" db="EMBL/GenBank/DDBJ databases">
        <title>Unveiling genomic diversity among members of the Bifidobacterium pseudolongum species, a widely distributed gut commensal of the animal kingdom.</title>
        <authorList>
            <person name="Lugli G.A."/>
            <person name="Duranti S."/>
            <person name="Albert K."/>
            <person name="Mancabelli L."/>
            <person name="Napoli S."/>
            <person name="Viappiani A."/>
            <person name="Anzalone R."/>
            <person name="Longhi G."/>
            <person name="Milani C."/>
            <person name="Turroni F."/>
            <person name="Alessandri G."/>
            <person name="Sela D.A."/>
            <person name="Van Sinderen D."/>
            <person name="Ventura M."/>
        </authorList>
    </citation>
    <scope>NUCLEOTIDE SEQUENCE [LARGE SCALE GENOMIC DNA]</scope>
    <source>
        <strain evidence="7 8">2002B</strain>
    </source>
</reference>
<evidence type="ECO:0000256" key="2">
    <source>
        <dbReference type="ARBA" id="ARBA00022679"/>
    </source>
</evidence>
<dbReference type="InterPro" id="IPR004625">
    <property type="entry name" value="PyrdxlKinase"/>
</dbReference>
<keyword evidence="3" id="KW-0547">Nucleotide-binding</keyword>
<evidence type="ECO:0000313" key="8">
    <source>
        <dbReference type="Proteomes" id="UP000292655"/>
    </source>
</evidence>
<name>A0AB36WXQ2_9BIFI</name>
<evidence type="ECO:0000313" key="7">
    <source>
        <dbReference type="EMBL" id="RYQ37285.1"/>
    </source>
</evidence>
<dbReference type="Pfam" id="PF08543">
    <property type="entry name" value="Phos_pyr_kin"/>
    <property type="match status" value="1"/>
</dbReference>
<dbReference type="Gene3D" id="3.40.1190.20">
    <property type="match status" value="1"/>
</dbReference>
<dbReference type="EC" id="2.7.1.35" evidence="1"/>
<dbReference type="GO" id="GO:0009443">
    <property type="term" value="P:pyridoxal 5'-phosphate salvage"/>
    <property type="evidence" value="ECO:0007669"/>
    <property type="project" value="InterPro"/>
</dbReference>
<gene>
    <name evidence="7" type="ORF">PG2002B_1164</name>
</gene>
<dbReference type="AlphaFoldDB" id="A0AB36WXQ2"/>
<dbReference type="InterPro" id="IPR029056">
    <property type="entry name" value="Ribokinase-like"/>
</dbReference>
<dbReference type="SUPFAM" id="SSF53613">
    <property type="entry name" value="Ribokinase-like"/>
    <property type="match status" value="1"/>
</dbReference>
<evidence type="ECO:0000259" key="6">
    <source>
        <dbReference type="Pfam" id="PF08543"/>
    </source>
</evidence>
<proteinExistence type="predicted"/>
<feature type="domain" description="Pyridoxamine kinase/Phosphomethylpyrimidine kinase" evidence="6">
    <location>
        <begin position="64"/>
        <end position="289"/>
    </location>
</feature>
<evidence type="ECO:0000256" key="4">
    <source>
        <dbReference type="ARBA" id="ARBA00022777"/>
    </source>
</evidence>
<accession>A0AB36WXQ2</accession>
<organism evidence="7 8">
    <name type="scientific">Bifidobacterium pseudolongum subsp. globosum</name>
    <dbReference type="NCBI Taxonomy" id="1690"/>
    <lineage>
        <taxon>Bacteria</taxon>
        <taxon>Bacillati</taxon>
        <taxon>Actinomycetota</taxon>
        <taxon>Actinomycetes</taxon>
        <taxon>Bifidobacteriales</taxon>
        <taxon>Bifidobacteriaceae</taxon>
        <taxon>Bifidobacterium</taxon>
    </lineage>
</organism>
<dbReference type="CDD" id="cd01173">
    <property type="entry name" value="pyridoxal_pyridoxamine_kinase"/>
    <property type="match status" value="1"/>
</dbReference>
<dbReference type="Proteomes" id="UP000292655">
    <property type="component" value="Unassembled WGS sequence"/>
</dbReference>